<dbReference type="PANTHER" id="PTHR10763:SF26">
    <property type="entry name" value="CELL DIVISION CONTROL PROTEIN 6 HOMOLOG"/>
    <property type="match status" value="1"/>
</dbReference>
<dbReference type="GO" id="GO:0003688">
    <property type="term" value="F:DNA replication origin binding"/>
    <property type="evidence" value="ECO:0007669"/>
    <property type="project" value="TreeGrafter"/>
</dbReference>
<reference evidence="13" key="2">
    <citation type="submission" date="2023-11" db="UniProtKB">
        <authorList>
            <consortium name="WormBaseParasite"/>
        </authorList>
    </citation>
    <scope>IDENTIFICATION</scope>
</reference>
<dbReference type="InterPro" id="IPR003959">
    <property type="entry name" value="ATPase_AAA_core"/>
</dbReference>
<evidence type="ECO:0000256" key="8">
    <source>
        <dbReference type="SAM" id="MobiDB-lite"/>
    </source>
</evidence>
<dbReference type="PIRSF" id="PIRSF001767">
    <property type="entry name" value="Cdc6"/>
    <property type="match status" value="1"/>
</dbReference>
<protein>
    <recommendedName>
        <fullName evidence="7">Cell division control protein</fullName>
    </recommendedName>
</protein>
<evidence type="ECO:0000259" key="9">
    <source>
        <dbReference type="Pfam" id="PF00004"/>
    </source>
</evidence>
<name>A0AA85KAX8_TRIRE</name>
<dbReference type="Gene3D" id="3.40.50.300">
    <property type="entry name" value="P-loop containing nucleotide triphosphate hydrolases"/>
    <property type="match status" value="1"/>
</dbReference>
<dbReference type="AlphaFoldDB" id="A0AA85KAX8"/>
<dbReference type="Pfam" id="PF09079">
    <property type="entry name" value="WHD_Cdc6"/>
    <property type="match status" value="1"/>
</dbReference>
<feature type="domain" description="ATPase AAA-type core" evidence="9">
    <location>
        <begin position="150"/>
        <end position="279"/>
    </location>
</feature>
<feature type="compositionally biased region" description="Polar residues" evidence="8">
    <location>
        <begin position="90"/>
        <end position="117"/>
    </location>
</feature>
<feature type="compositionally biased region" description="Polar residues" evidence="8">
    <location>
        <begin position="32"/>
        <end position="69"/>
    </location>
</feature>
<evidence type="ECO:0000256" key="6">
    <source>
        <dbReference type="ARBA" id="ARBA00023306"/>
    </source>
</evidence>
<keyword evidence="3" id="KW-0132">Cell division</keyword>
<evidence type="ECO:0000256" key="5">
    <source>
        <dbReference type="ARBA" id="ARBA00023242"/>
    </source>
</evidence>
<feature type="compositionally biased region" description="Low complexity" evidence="8">
    <location>
        <begin position="399"/>
        <end position="414"/>
    </location>
</feature>
<dbReference type="InterPro" id="IPR050311">
    <property type="entry name" value="ORC1/CDC6"/>
</dbReference>
<dbReference type="InterPro" id="IPR027417">
    <property type="entry name" value="P-loop_NTPase"/>
</dbReference>
<sequence length="532" mass="59309">MSRVLRSSIRENKSENITPRPERNKRVFSVLPSVSSAITKTPTRRLTQTKRLQSFDTPEEVNTSTASKSPKQDLVHTPDKSKTPDIPKEISSTTDRSPSSTECQSHIPNKTNQPSSDKVNDLIVGRKDEISRLTSLIQSYIDTRKSASFYVSGAPGTGKTAVVLHVVQNFNKAGGCDTAMVNCMQLTSCTNIFSRIAAILKGYGDKENYSVTDAASLECYLNKYSQKRTIILILDEVDQLSTRGQELLYRIFEWPSKLSCHIIIIGVANSLDLPERLLPKLKSKTYKPVHIVFRPYSRSELAEIVQAHLSRTVNNGSCMEPLAIQLCSRKIAASTGDARTALDICRRAIDLAHQEARLKDMPNKFTPLNSAVDSPRTPSIQHISRALKESQVDSPRPATPFNSNGTTTTATTANSSELPLHHKLLLASCLLLRQQKSLRELSFNMLYETYTTICKKKKITNLDESELSAVCDLLDSRGFIQLTGPRYSIKATLGTPARLRRIRLRLDDRGVQQALMDDLLLSSIMDMKLDKL</sequence>
<dbReference type="Pfam" id="PF22606">
    <property type="entry name" value="Cdc6-ORC-like_ATPase_lid"/>
    <property type="match status" value="1"/>
</dbReference>
<evidence type="ECO:0000313" key="13">
    <source>
        <dbReference type="WBParaSite" id="TREG1_70810.1"/>
    </source>
</evidence>
<feature type="region of interest" description="Disordered" evidence="8">
    <location>
        <begin position="387"/>
        <end position="414"/>
    </location>
</feature>
<dbReference type="InterPro" id="IPR036388">
    <property type="entry name" value="WH-like_DNA-bd_sf"/>
</dbReference>
<evidence type="ECO:0000256" key="4">
    <source>
        <dbReference type="ARBA" id="ARBA00022705"/>
    </source>
</evidence>
<keyword evidence="5 7" id="KW-0539">Nucleus</keyword>
<dbReference type="WBParaSite" id="TREG1_70810.1">
    <property type="protein sequence ID" value="TREG1_70810.1"/>
    <property type="gene ID" value="TREG1_70810"/>
</dbReference>
<dbReference type="PANTHER" id="PTHR10763">
    <property type="entry name" value="CELL DIVISION CONTROL PROTEIN 6-RELATED"/>
    <property type="match status" value="1"/>
</dbReference>
<dbReference type="GO" id="GO:0033314">
    <property type="term" value="P:mitotic DNA replication checkpoint signaling"/>
    <property type="evidence" value="ECO:0007669"/>
    <property type="project" value="TreeGrafter"/>
</dbReference>
<feature type="compositionally biased region" description="Basic and acidic residues" evidence="8">
    <location>
        <begin position="70"/>
        <end position="88"/>
    </location>
</feature>
<feature type="compositionally biased region" description="Basic and acidic residues" evidence="8">
    <location>
        <begin position="8"/>
        <end position="25"/>
    </location>
</feature>
<comment type="similarity">
    <text evidence="2 7">Belongs to the CDC6/cdc18 family.</text>
</comment>
<dbReference type="InterPro" id="IPR016314">
    <property type="entry name" value="Cdc6/18"/>
</dbReference>
<keyword evidence="4" id="KW-0235">DNA replication</keyword>
<dbReference type="InterPro" id="IPR054425">
    <property type="entry name" value="Cdc6_ORC1-like_ATPase_lid"/>
</dbReference>
<dbReference type="Gene3D" id="1.10.10.10">
    <property type="entry name" value="Winged helix-like DNA-binding domain superfamily/Winged helix DNA-binding domain"/>
    <property type="match status" value="1"/>
</dbReference>
<feature type="domain" description="Cdc6/ORC1-like ATPase lid" evidence="11">
    <location>
        <begin position="296"/>
        <end position="355"/>
    </location>
</feature>
<reference evidence="12" key="1">
    <citation type="submission" date="2022-06" db="EMBL/GenBank/DDBJ databases">
        <authorList>
            <person name="Berger JAMES D."/>
            <person name="Berger JAMES D."/>
        </authorList>
    </citation>
    <scope>NUCLEOTIDE SEQUENCE [LARGE SCALE GENOMIC DNA]</scope>
</reference>
<evidence type="ECO:0000259" key="11">
    <source>
        <dbReference type="Pfam" id="PF22606"/>
    </source>
</evidence>
<comment type="function">
    <text evidence="7">Involved in the initiation of DNA replication. Also participates in checkpoint controls that ensure DNA replication is completed before mitosis is initiated.</text>
</comment>
<dbReference type="GO" id="GO:0005634">
    <property type="term" value="C:nucleus"/>
    <property type="evidence" value="ECO:0007669"/>
    <property type="project" value="UniProtKB-SubCell"/>
</dbReference>
<organism evidence="12 13">
    <name type="scientific">Trichobilharzia regenti</name>
    <name type="common">Nasal bird schistosome</name>
    <dbReference type="NCBI Taxonomy" id="157069"/>
    <lineage>
        <taxon>Eukaryota</taxon>
        <taxon>Metazoa</taxon>
        <taxon>Spiralia</taxon>
        <taxon>Lophotrochozoa</taxon>
        <taxon>Platyhelminthes</taxon>
        <taxon>Trematoda</taxon>
        <taxon>Digenea</taxon>
        <taxon>Strigeidida</taxon>
        <taxon>Schistosomatoidea</taxon>
        <taxon>Schistosomatidae</taxon>
        <taxon>Trichobilharzia</taxon>
    </lineage>
</organism>
<keyword evidence="12" id="KW-1185">Reference proteome</keyword>
<keyword evidence="6" id="KW-0131">Cell cycle</keyword>
<dbReference type="SUPFAM" id="SSF46785">
    <property type="entry name" value="Winged helix' DNA-binding domain"/>
    <property type="match status" value="1"/>
</dbReference>
<evidence type="ECO:0000256" key="1">
    <source>
        <dbReference type="ARBA" id="ARBA00004123"/>
    </source>
</evidence>
<comment type="subcellular location">
    <subcellularLocation>
        <location evidence="1 7">Nucleus</location>
    </subcellularLocation>
</comment>
<feature type="region of interest" description="Disordered" evidence="8">
    <location>
        <begin position="1"/>
        <end position="120"/>
    </location>
</feature>
<dbReference type="InterPro" id="IPR015163">
    <property type="entry name" value="Cdc6_C"/>
</dbReference>
<dbReference type="GO" id="GO:0006270">
    <property type="term" value="P:DNA replication initiation"/>
    <property type="evidence" value="ECO:0007669"/>
    <property type="project" value="UniProtKB-UniRule"/>
</dbReference>
<evidence type="ECO:0000259" key="10">
    <source>
        <dbReference type="Pfam" id="PF09079"/>
    </source>
</evidence>
<dbReference type="GO" id="GO:0016887">
    <property type="term" value="F:ATP hydrolysis activity"/>
    <property type="evidence" value="ECO:0007669"/>
    <property type="project" value="InterPro"/>
</dbReference>
<dbReference type="Pfam" id="PF00004">
    <property type="entry name" value="AAA"/>
    <property type="match status" value="1"/>
</dbReference>
<evidence type="ECO:0000256" key="3">
    <source>
        <dbReference type="ARBA" id="ARBA00022618"/>
    </source>
</evidence>
<dbReference type="InterPro" id="IPR036390">
    <property type="entry name" value="WH_DNA-bd_sf"/>
</dbReference>
<dbReference type="GO" id="GO:0005524">
    <property type="term" value="F:ATP binding"/>
    <property type="evidence" value="ECO:0007669"/>
    <property type="project" value="InterPro"/>
</dbReference>
<evidence type="ECO:0000256" key="7">
    <source>
        <dbReference type="PIRNR" id="PIRNR001767"/>
    </source>
</evidence>
<dbReference type="Proteomes" id="UP000050795">
    <property type="component" value="Unassembled WGS sequence"/>
</dbReference>
<proteinExistence type="inferred from homology"/>
<dbReference type="GO" id="GO:0051301">
    <property type="term" value="P:cell division"/>
    <property type="evidence" value="ECO:0007669"/>
    <property type="project" value="UniProtKB-UniRule"/>
</dbReference>
<evidence type="ECO:0000256" key="2">
    <source>
        <dbReference type="ARBA" id="ARBA00006184"/>
    </source>
</evidence>
<dbReference type="Gene3D" id="1.10.8.60">
    <property type="match status" value="1"/>
</dbReference>
<dbReference type="CDD" id="cd00009">
    <property type="entry name" value="AAA"/>
    <property type="match status" value="1"/>
</dbReference>
<dbReference type="SUPFAM" id="SSF52540">
    <property type="entry name" value="P-loop containing nucleoside triphosphate hydrolases"/>
    <property type="match status" value="1"/>
</dbReference>
<evidence type="ECO:0000313" key="12">
    <source>
        <dbReference type="Proteomes" id="UP000050795"/>
    </source>
</evidence>
<accession>A0AA85KAX8</accession>
<feature type="domain" description="Cdc6 C-terminal" evidence="10">
    <location>
        <begin position="416"/>
        <end position="481"/>
    </location>
</feature>